<evidence type="ECO:0000313" key="2">
    <source>
        <dbReference type="Proteomes" id="UP001144978"/>
    </source>
</evidence>
<keyword evidence="2" id="KW-1185">Reference proteome</keyword>
<protein>
    <submittedName>
        <fullName evidence="1">Uncharacterized protein</fullName>
    </submittedName>
</protein>
<comment type="caution">
    <text evidence="1">The sequence shown here is derived from an EMBL/GenBank/DDBJ whole genome shotgun (WGS) entry which is preliminary data.</text>
</comment>
<dbReference type="EMBL" id="JANSHE010006132">
    <property type="protein sequence ID" value="KAJ2968070.1"/>
    <property type="molecule type" value="Genomic_DNA"/>
</dbReference>
<reference evidence="1" key="1">
    <citation type="submission" date="2022-08" db="EMBL/GenBank/DDBJ databases">
        <title>Genome Sequence of Pycnoporus sanguineus.</title>
        <authorList>
            <person name="Buettner E."/>
        </authorList>
    </citation>
    <scope>NUCLEOTIDE SEQUENCE</scope>
    <source>
        <strain evidence="1">CG-C14</strain>
    </source>
</reference>
<dbReference type="Proteomes" id="UP001144978">
    <property type="component" value="Unassembled WGS sequence"/>
</dbReference>
<accession>A0ACC1MM99</accession>
<sequence>MPAVYPHTVEGPSLATVDKSVEVGSESMQLSVGTTHQRNPEPVHAKPYVRQVRTAPRSERNPGSSAKSRQTAWFETRSNDALANPPDLTQHGELELGDLYYHRYGEDFQLWLWTDEGGGDPRWKPVWIGYPKDGRKLTLTEGLKRPSWIGGGWYNKRGLADRLSLRAAHNSISSLSTMSTTSLCHQSSTTPQEDMPSGESGRLLKRHRVSAPPVQLSQHSMSRLVGIMEQVTSGNAADVNETGLQEILVELNEVNEGYAQLRKMVLHLERAAQVYNTRMGDIEGEVAALKDEYLAALDGAKATCGKAERTLVKERKALESIEVKFSEGMTDLKKSRFGRTIWRRPRPY</sequence>
<evidence type="ECO:0000313" key="1">
    <source>
        <dbReference type="EMBL" id="KAJ2968070.1"/>
    </source>
</evidence>
<proteinExistence type="predicted"/>
<organism evidence="1 2">
    <name type="scientific">Trametes sanguinea</name>
    <dbReference type="NCBI Taxonomy" id="158606"/>
    <lineage>
        <taxon>Eukaryota</taxon>
        <taxon>Fungi</taxon>
        <taxon>Dikarya</taxon>
        <taxon>Basidiomycota</taxon>
        <taxon>Agaricomycotina</taxon>
        <taxon>Agaricomycetes</taxon>
        <taxon>Polyporales</taxon>
        <taxon>Polyporaceae</taxon>
        <taxon>Trametes</taxon>
    </lineage>
</organism>
<gene>
    <name evidence="1" type="ORF">NUW54_g13325</name>
</gene>
<name>A0ACC1MM99_9APHY</name>